<dbReference type="EMBL" id="CP014160">
    <property type="protein sequence ID" value="AMB94133.1"/>
    <property type="molecule type" value="Genomic_DNA"/>
</dbReference>
<evidence type="ECO:0000313" key="2">
    <source>
        <dbReference type="EMBL" id="PKZ22223.1"/>
    </source>
</evidence>
<dbReference type="Proteomes" id="UP000069912">
    <property type="component" value="Chromosome"/>
</dbReference>
<keyword evidence="3" id="KW-1185">Reference proteome</keyword>
<dbReference type="AlphaFoldDB" id="A0A120I986"/>
<dbReference type="KEGG" id="asan:AWM72_04840"/>
<gene>
    <name evidence="1" type="ORF">AWM72_04840</name>
    <name evidence="2" type="ORF">CYJ28_03655</name>
</gene>
<protein>
    <submittedName>
        <fullName evidence="1">Uncharacterized protein</fullName>
    </submittedName>
</protein>
<sequence>MRKAEVFKFHFRNGSEWEVSAEHIGDLWIKRVSNSLGRINGGEILEINPAESLKVEILPDADTFQSESIDQGGLETGMFETITRNRGLEWVTLTWSNGQESEIYFPFEPVDEDGLENKYMSSKVGEDGHLYIVIDEEKNVSDIY</sequence>
<accession>A0A120I986</accession>
<reference evidence="2 4" key="3">
    <citation type="submission" date="2017-12" db="EMBL/GenBank/DDBJ databases">
        <title>Phylogenetic diversity of female urinary microbiome.</title>
        <authorList>
            <person name="Thomas-White K."/>
            <person name="Wolfe A.J."/>
        </authorList>
    </citation>
    <scope>NUCLEOTIDE SEQUENCE [LARGE SCALE GENOMIC DNA]</scope>
    <source>
        <strain evidence="2 4">UMB0139</strain>
    </source>
</reference>
<dbReference type="Proteomes" id="UP000234239">
    <property type="component" value="Unassembled WGS sequence"/>
</dbReference>
<evidence type="ECO:0000313" key="1">
    <source>
        <dbReference type="EMBL" id="AMB94133.1"/>
    </source>
</evidence>
<dbReference type="RefSeq" id="WP_067974096.1">
    <property type="nucleotide sequence ID" value="NZ_CAJHKM010000001.1"/>
</dbReference>
<evidence type="ECO:0000313" key="4">
    <source>
        <dbReference type="Proteomes" id="UP000234239"/>
    </source>
</evidence>
<reference evidence="1 3" key="1">
    <citation type="journal article" date="2016" name="Genome Announc.">
        <title>Complete Genome Sequences of Aerococcus christensenii CCUG 28831T, Aerococcus sanguinicola CCUG 43001T, Aerococcus urinae CCUG 36881T, Aerococcus urinaeequi CCUG 28094T, Aerococcus urinaehominis CCUG 42038 BT, and Aerococcus viridans CCUG 4311T.</title>
        <authorList>
            <person name="Carkaci D."/>
            <person name="Dargis R."/>
            <person name="Nielsen X.C."/>
            <person name="Skovgaard O."/>
            <person name="Fuursted K."/>
            <person name="Christensen J.J."/>
        </authorList>
    </citation>
    <scope>NUCLEOTIDE SEQUENCE [LARGE SCALE GENOMIC DNA]</scope>
    <source>
        <strain evidence="1 3">CCUG43001</strain>
    </source>
</reference>
<dbReference type="EMBL" id="PKGY01000002">
    <property type="protein sequence ID" value="PKZ22223.1"/>
    <property type="molecule type" value="Genomic_DNA"/>
</dbReference>
<proteinExistence type="predicted"/>
<reference evidence="3" key="2">
    <citation type="submission" date="2016-01" db="EMBL/GenBank/DDBJ databases">
        <title>Six Aerococcus type strain genome sequencing and assembly using PacBio and Illumina Hiseq.</title>
        <authorList>
            <person name="Carkaci D."/>
            <person name="Dargis R."/>
            <person name="Nielsen X.C."/>
            <person name="Skovgaard O."/>
            <person name="Fuursted K."/>
            <person name="Christensen J.J."/>
        </authorList>
    </citation>
    <scope>NUCLEOTIDE SEQUENCE [LARGE SCALE GENOMIC DNA]</scope>
    <source>
        <strain evidence="3">CCUG43001</strain>
    </source>
</reference>
<organism evidence="1 3">
    <name type="scientific">Aerococcus sanguinicola</name>
    <dbReference type="NCBI Taxonomy" id="119206"/>
    <lineage>
        <taxon>Bacteria</taxon>
        <taxon>Bacillati</taxon>
        <taxon>Bacillota</taxon>
        <taxon>Bacilli</taxon>
        <taxon>Lactobacillales</taxon>
        <taxon>Aerococcaceae</taxon>
        <taxon>Aerococcus</taxon>
    </lineage>
</organism>
<evidence type="ECO:0000313" key="3">
    <source>
        <dbReference type="Proteomes" id="UP000069912"/>
    </source>
</evidence>
<name>A0A120I986_9LACT</name>
<dbReference type="GeneID" id="92903392"/>
<dbReference type="OrthoDB" id="2301034at2"/>